<dbReference type="Proteomes" id="UP000277256">
    <property type="component" value="Unassembled WGS sequence"/>
</dbReference>
<feature type="region of interest" description="Disordered" evidence="1">
    <location>
        <begin position="272"/>
        <end position="322"/>
    </location>
</feature>
<feature type="compositionally biased region" description="Basic and acidic residues" evidence="1">
    <location>
        <begin position="283"/>
        <end position="295"/>
    </location>
</feature>
<evidence type="ECO:0000313" key="2">
    <source>
        <dbReference type="EMBL" id="RRR95877.1"/>
    </source>
</evidence>
<organism evidence="2 3">
    <name type="scientific">Glycomyces terrestris</name>
    <dbReference type="NCBI Taxonomy" id="2493553"/>
    <lineage>
        <taxon>Bacteria</taxon>
        <taxon>Bacillati</taxon>
        <taxon>Actinomycetota</taxon>
        <taxon>Actinomycetes</taxon>
        <taxon>Glycomycetales</taxon>
        <taxon>Glycomycetaceae</taxon>
        <taxon>Glycomyces</taxon>
    </lineage>
</organism>
<name>A0A426URX4_9ACTN</name>
<dbReference type="OrthoDB" id="9787478at2"/>
<proteinExistence type="predicted"/>
<dbReference type="InterPro" id="IPR011101">
    <property type="entry name" value="DUF5131"/>
</dbReference>
<evidence type="ECO:0000313" key="3">
    <source>
        <dbReference type="Proteomes" id="UP000277256"/>
    </source>
</evidence>
<dbReference type="EMBL" id="RSEB01000009">
    <property type="protein sequence ID" value="RRR95877.1"/>
    <property type="molecule type" value="Genomic_DNA"/>
</dbReference>
<protein>
    <submittedName>
        <fullName evidence="2">Phage Gp37/Gp68 family protein</fullName>
    </submittedName>
</protein>
<gene>
    <name evidence="2" type="ORF">EIW28_23425</name>
</gene>
<evidence type="ECO:0000256" key="1">
    <source>
        <dbReference type="SAM" id="MobiDB-lite"/>
    </source>
</evidence>
<keyword evidence="3" id="KW-1185">Reference proteome</keyword>
<dbReference type="Pfam" id="PF07505">
    <property type="entry name" value="DUF5131"/>
    <property type="match status" value="1"/>
</dbReference>
<dbReference type="AlphaFoldDB" id="A0A426URX4"/>
<reference evidence="2 3" key="1">
    <citation type="submission" date="2018-12" db="EMBL/GenBank/DDBJ databases">
        <title>Glycomyces sp. YIM 121974 draft genome.</title>
        <authorList>
            <person name="Li Q."/>
        </authorList>
    </citation>
    <scope>NUCLEOTIDE SEQUENCE [LARGE SCALE GENOMIC DNA]</scope>
    <source>
        <strain evidence="2 3">YIM 121974</strain>
    </source>
</reference>
<accession>A0A426URX4</accession>
<sequence length="322" mass="34960">MANGVLAEACGVGGPGCDNCYALTMAKRLKAMGSEKYQTDGDPRTSGPGFGVAVHYNALSIPLRWRKPRTVFVNSMSDLFHPKVDDHFIAGVFATMAATPQHTYLILTKRAPRMRSLLNNPDWVSSIYNPQGMWPLPNVWLGVSAEDQEQADRRIPELVKTPAAVRFVSAEPLLGSVDLSKWLGVEWSDMGMWTVSGRGSLLDSVIVGGESGPGARPMRQEWATSLVEQCQAAATTVFVKQMGSVWAAGLRNPKGGDPLDWPEHLRVREMPAPADEALPNEPHQSHDCEVDDGRQECSPAANAESSNGSLPREPCDLQSAQP</sequence>
<comment type="caution">
    <text evidence="2">The sequence shown here is derived from an EMBL/GenBank/DDBJ whole genome shotgun (WGS) entry which is preliminary data.</text>
</comment>